<dbReference type="Gene3D" id="2.40.128.410">
    <property type="match status" value="1"/>
</dbReference>
<proteinExistence type="predicted"/>
<sequence length="182" mass="19986">MKTRIIILSFVSLFVMTCSASKTNATPEQIAALDQLVANQTFKIESHWAMPQVNRSISALQNSGIIAPGSNANRISLTGIANELKLDGETISSRLPYYGEVQMPSGYNGSDDNNISFDGTIKNYKAEKNDNSSYTISFDAKSNNEGYNVTIILYPSLKSDMILKGAKRFPIRYTGQITPISE</sequence>
<organism evidence="2 3">
    <name type="scientific">Psychroserpens algicola</name>
    <dbReference type="NCBI Taxonomy" id="1719034"/>
    <lineage>
        <taxon>Bacteria</taxon>
        <taxon>Pseudomonadati</taxon>
        <taxon>Bacteroidota</taxon>
        <taxon>Flavobacteriia</taxon>
        <taxon>Flavobacteriales</taxon>
        <taxon>Flavobacteriaceae</taxon>
        <taxon>Psychroserpens</taxon>
    </lineage>
</organism>
<comment type="caution">
    <text evidence="2">The sequence shown here is derived from an EMBL/GenBank/DDBJ whole genome shotgun (WGS) entry which is preliminary data.</text>
</comment>
<keyword evidence="3" id="KW-1185">Reference proteome</keyword>
<evidence type="ECO:0000313" key="3">
    <source>
        <dbReference type="Proteomes" id="UP001203687"/>
    </source>
</evidence>
<dbReference type="InterPro" id="IPR025347">
    <property type="entry name" value="DUF4251"/>
</dbReference>
<dbReference type="RefSeq" id="WP_248413308.1">
    <property type="nucleotide sequence ID" value="NZ_JALPQF010000012.1"/>
</dbReference>
<reference evidence="2" key="1">
    <citation type="submission" date="2022-04" db="EMBL/GenBank/DDBJ databases">
        <authorList>
            <person name="Ren T."/>
        </authorList>
    </citation>
    <scope>NUCLEOTIDE SEQUENCE</scope>
    <source>
        <strain evidence="2">F63249</strain>
    </source>
</reference>
<dbReference type="Pfam" id="PF14059">
    <property type="entry name" value="DUF4251"/>
    <property type="match status" value="1"/>
</dbReference>
<keyword evidence="1" id="KW-0732">Signal</keyword>
<evidence type="ECO:0000256" key="1">
    <source>
        <dbReference type="SAM" id="SignalP"/>
    </source>
</evidence>
<gene>
    <name evidence="2" type="ORF">MUY34_12235</name>
</gene>
<dbReference type="EMBL" id="JALPQF010000012">
    <property type="protein sequence ID" value="MCK8481393.1"/>
    <property type="molecule type" value="Genomic_DNA"/>
</dbReference>
<name>A0ABT0HAJ7_9FLAO</name>
<dbReference type="Proteomes" id="UP001203687">
    <property type="component" value="Unassembled WGS sequence"/>
</dbReference>
<feature type="signal peptide" evidence="1">
    <location>
        <begin position="1"/>
        <end position="20"/>
    </location>
</feature>
<accession>A0ABT0HAJ7</accession>
<evidence type="ECO:0000313" key="2">
    <source>
        <dbReference type="EMBL" id="MCK8481393.1"/>
    </source>
</evidence>
<feature type="chain" id="PRO_5047055820" evidence="1">
    <location>
        <begin position="21"/>
        <end position="182"/>
    </location>
</feature>
<protein>
    <submittedName>
        <fullName evidence="2">DUF4251 domain-containing protein</fullName>
    </submittedName>
</protein>